<dbReference type="eggNOG" id="COG1835">
    <property type="taxonomic scope" value="Bacteria"/>
</dbReference>
<dbReference type="InterPro" id="IPR050879">
    <property type="entry name" value="Acyltransferase_3"/>
</dbReference>
<dbReference type="InterPro" id="IPR002656">
    <property type="entry name" value="Acyl_transf_3_dom"/>
</dbReference>
<feature type="transmembrane region" description="Helical" evidence="1">
    <location>
        <begin position="70"/>
        <end position="94"/>
    </location>
</feature>
<accession>L0D7J6</accession>
<feature type="domain" description="Acyltransferase 3" evidence="2">
    <location>
        <begin position="33"/>
        <end position="378"/>
    </location>
</feature>
<dbReference type="Pfam" id="PF01757">
    <property type="entry name" value="Acyl_transf_3"/>
    <property type="match status" value="1"/>
</dbReference>
<feature type="transmembrane region" description="Helical" evidence="1">
    <location>
        <begin position="290"/>
        <end position="307"/>
    </location>
</feature>
<dbReference type="GO" id="GO:0016747">
    <property type="term" value="F:acyltransferase activity, transferring groups other than amino-acyl groups"/>
    <property type="evidence" value="ECO:0007669"/>
    <property type="project" value="InterPro"/>
</dbReference>
<feature type="transmembrane region" description="Helical" evidence="1">
    <location>
        <begin position="266"/>
        <end position="284"/>
    </location>
</feature>
<feature type="transmembrane region" description="Helical" evidence="1">
    <location>
        <begin position="115"/>
        <end position="136"/>
    </location>
</feature>
<proteinExistence type="predicted"/>
<dbReference type="PANTHER" id="PTHR23028:SF53">
    <property type="entry name" value="ACYL_TRANSF_3 DOMAIN-CONTAINING PROTEIN"/>
    <property type="match status" value="1"/>
</dbReference>
<dbReference type="HOGENOM" id="CLU_005679_14_0_0"/>
<dbReference type="PANTHER" id="PTHR23028">
    <property type="entry name" value="ACETYLTRANSFERASE"/>
    <property type="match status" value="1"/>
</dbReference>
<keyword evidence="1" id="KW-0472">Membrane</keyword>
<feature type="transmembrane region" description="Helical" evidence="1">
    <location>
        <begin position="178"/>
        <end position="197"/>
    </location>
</feature>
<keyword evidence="1" id="KW-0812">Transmembrane</keyword>
<keyword evidence="3" id="KW-0808">Transferase</keyword>
<feature type="transmembrane region" description="Helical" evidence="1">
    <location>
        <begin position="334"/>
        <end position="356"/>
    </location>
</feature>
<feature type="transmembrane region" description="Helical" evidence="1">
    <location>
        <begin position="37"/>
        <end position="58"/>
    </location>
</feature>
<reference evidence="3 4" key="1">
    <citation type="submission" date="2012-02" db="EMBL/GenBank/DDBJ databases">
        <title>Complete sequence of chromosome of Singulisphaera acidiphila DSM 18658.</title>
        <authorList>
            <consortium name="US DOE Joint Genome Institute (JGI-PGF)"/>
            <person name="Lucas S."/>
            <person name="Copeland A."/>
            <person name="Lapidus A."/>
            <person name="Glavina del Rio T."/>
            <person name="Dalin E."/>
            <person name="Tice H."/>
            <person name="Bruce D."/>
            <person name="Goodwin L."/>
            <person name="Pitluck S."/>
            <person name="Peters L."/>
            <person name="Ovchinnikova G."/>
            <person name="Chertkov O."/>
            <person name="Kyrpides N."/>
            <person name="Mavromatis K."/>
            <person name="Ivanova N."/>
            <person name="Brettin T."/>
            <person name="Detter J.C."/>
            <person name="Han C."/>
            <person name="Larimer F."/>
            <person name="Land M."/>
            <person name="Hauser L."/>
            <person name="Markowitz V."/>
            <person name="Cheng J.-F."/>
            <person name="Hugenholtz P."/>
            <person name="Woyke T."/>
            <person name="Wu D."/>
            <person name="Tindall B."/>
            <person name="Pomrenke H."/>
            <person name="Brambilla E."/>
            <person name="Klenk H.-P."/>
            <person name="Eisen J.A."/>
        </authorList>
    </citation>
    <scope>NUCLEOTIDE SEQUENCE [LARGE SCALE GENOMIC DNA]</scope>
    <source>
        <strain evidence="4">ATCC BAA-1392 / DSM 18658 / VKM B-2454 / MOB10</strain>
    </source>
</reference>
<protein>
    <submittedName>
        <fullName evidence="3">Putative acyltransferase</fullName>
    </submittedName>
</protein>
<evidence type="ECO:0000313" key="4">
    <source>
        <dbReference type="Proteomes" id="UP000010798"/>
    </source>
</evidence>
<feature type="transmembrane region" description="Helical" evidence="1">
    <location>
        <begin position="362"/>
        <end position="382"/>
    </location>
</feature>
<sequence length="400" mass="45199">MTKMITDPRSDYLPAPVAAISQSRSFPRLNVNEKIDVCRGLFAVLVVIAHSWELTWALHPTALLALSPLLRQFIGCTVGSGICWVMGFFVISGYCIHLSIERLMKAGEFPVRQYFIARFTRIFPLYYLALLFTIIVEGSIGSARPSIWPNGRSPLVVLAQVFAIQGVSQTFGSFAPSWSITNEIFYYIVYGFLAYYAKRQSSRPLRLGILLSLVITLACQAYYFGFHKSLVVLNIGLLFGLGLNWFFGAWVAAHREAMVQSVSLRILTRVWPLFLVAAITLRFYERIPQLAYLLSGFSFTLMLIHFLKAEEPEQSTQESPWLAKRTEEFGLSSYPMYLFHGPIILLVGALLPRLGLLIDWRLTWAIASISGILVGLVLGIVVERPIMAWRAGFLRRLRTR</sequence>
<keyword evidence="1" id="KW-1133">Transmembrane helix</keyword>
<evidence type="ECO:0000313" key="3">
    <source>
        <dbReference type="EMBL" id="AGA24616.1"/>
    </source>
</evidence>
<keyword evidence="4" id="KW-1185">Reference proteome</keyword>
<dbReference type="GO" id="GO:0000271">
    <property type="term" value="P:polysaccharide biosynthetic process"/>
    <property type="evidence" value="ECO:0007669"/>
    <property type="project" value="TreeGrafter"/>
</dbReference>
<dbReference type="AlphaFoldDB" id="L0D7J6"/>
<dbReference type="STRING" id="886293.Sinac_0159"/>
<keyword evidence="3" id="KW-0012">Acyltransferase</keyword>
<feature type="transmembrane region" description="Helical" evidence="1">
    <location>
        <begin position="230"/>
        <end position="254"/>
    </location>
</feature>
<dbReference type="EMBL" id="CP003364">
    <property type="protein sequence ID" value="AGA24616.1"/>
    <property type="molecule type" value="Genomic_DNA"/>
</dbReference>
<dbReference type="Proteomes" id="UP000010798">
    <property type="component" value="Chromosome"/>
</dbReference>
<name>L0D7J6_SINAD</name>
<dbReference type="KEGG" id="saci:Sinac_0159"/>
<feature type="transmembrane region" description="Helical" evidence="1">
    <location>
        <begin position="204"/>
        <end position="224"/>
    </location>
</feature>
<organism evidence="3 4">
    <name type="scientific">Singulisphaera acidiphila (strain ATCC BAA-1392 / DSM 18658 / VKM B-2454 / MOB10)</name>
    <dbReference type="NCBI Taxonomy" id="886293"/>
    <lineage>
        <taxon>Bacteria</taxon>
        <taxon>Pseudomonadati</taxon>
        <taxon>Planctomycetota</taxon>
        <taxon>Planctomycetia</taxon>
        <taxon>Isosphaerales</taxon>
        <taxon>Isosphaeraceae</taxon>
        <taxon>Singulisphaera</taxon>
    </lineage>
</organism>
<gene>
    <name evidence="3" type="ordered locus">Sinac_0159</name>
</gene>
<dbReference type="GO" id="GO:0016020">
    <property type="term" value="C:membrane"/>
    <property type="evidence" value="ECO:0007669"/>
    <property type="project" value="TreeGrafter"/>
</dbReference>
<evidence type="ECO:0000256" key="1">
    <source>
        <dbReference type="SAM" id="Phobius"/>
    </source>
</evidence>
<evidence type="ECO:0000259" key="2">
    <source>
        <dbReference type="Pfam" id="PF01757"/>
    </source>
</evidence>